<feature type="domain" description="Glycoside hydrolase family 29 N-terminal" evidence="11">
    <location>
        <begin position="107"/>
        <end position="271"/>
    </location>
</feature>
<evidence type="ECO:0000256" key="3">
    <source>
        <dbReference type="ARBA" id="ARBA00004071"/>
    </source>
</evidence>
<dbReference type="InterPro" id="IPR018526">
    <property type="entry name" value="Glyco_hydro_29_CS"/>
</dbReference>
<feature type="site" description="May be important for catalysis" evidence="9">
    <location>
        <position position="200"/>
    </location>
</feature>
<dbReference type="PRINTS" id="PR00741">
    <property type="entry name" value="GLHYDRLASE29"/>
</dbReference>
<dbReference type="Pfam" id="PF01120">
    <property type="entry name" value="Alpha_L_fucos"/>
    <property type="match status" value="1"/>
</dbReference>
<gene>
    <name evidence="13" type="ORF">BaRGS_00017538</name>
</gene>
<evidence type="ECO:0000256" key="5">
    <source>
        <dbReference type="ARBA" id="ARBA00012662"/>
    </source>
</evidence>
<comment type="similarity">
    <text evidence="4">Belongs to the glycosyl hydrolase 29 family.</text>
</comment>
<reference evidence="13 14" key="1">
    <citation type="journal article" date="2023" name="Sci. Data">
        <title>Genome assembly of the Korean intertidal mud-creeper Batillaria attramentaria.</title>
        <authorList>
            <person name="Patra A.K."/>
            <person name="Ho P.T."/>
            <person name="Jun S."/>
            <person name="Lee S.J."/>
            <person name="Kim Y."/>
            <person name="Won Y.J."/>
        </authorList>
    </citation>
    <scope>NUCLEOTIDE SEQUENCE [LARGE SCALE GENOMIC DNA]</scope>
    <source>
        <strain evidence="13">Wonlab-2016</strain>
    </source>
</reference>
<comment type="catalytic activity">
    <reaction evidence="2">
        <text>a neolactoside IV(2)-alpha-Fuc-nLc4Cer(d18:0) + H2O = a neolactoside nLc4Cer(d18:0) + L-fucose</text>
        <dbReference type="Rhea" id="RHEA:49308"/>
        <dbReference type="ChEBI" id="CHEBI:2181"/>
        <dbReference type="ChEBI" id="CHEBI:15377"/>
        <dbReference type="ChEBI" id="CHEBI:91119"/>
        <dbReference type="ChEBI" id="CHEBI:91121"/>
    </reaction>
    <physiologicalReaction direction="left-to-right" evidence="2">
        <dbReference type="Rhea" id="RHEA:49309"/>
    </physiologicalReaction>
</comment>
<organism evidence="13 14">
    <name type="scientific">Batillaria attramentaria</name>
    <dbReference type="NCBI Taxonomy" id="370345"/>
    <lineage>
        <taxon>Eukaryota</taxon>
        <taxon>Metazoa</taxon>
        <taxon>Spiralia</taxon>
        <taxon>Lophotrochozoa</taxon>
        <taxon>Mollusca</taxon>
        <taxon>Gastropoda</taxon>
        <taxon>Caenogastropoda</taxon>
        <taxon>Sorbeoconcha</taxon>
        <taxon>Cerithioidea</taxon>
        <taxon>Batillariidae</taxon>
        <taxon>Batillaria</taxon>
    </lineage>
</organism>
<comment type="function">
    <text evidence="3">Alpha-L-fucosidase is responsible for hydrolyzing the alpha-1,6-linked fucose joined to the reducing-end N-acetylglucosamine of the carbohydrate moieties of glycoproteins.</text>
</comment>
<protein>
    <recommendedName>
        <fullName evidence="5">alpha-L-fucosidase</fullName>
        <ecNumber evidence="5">3.2.1.51</ecNumber>
    </recommendedName>
</protein>
<dbReference type="InterPro" id="IPR017853">
    <property type="entry name" value="GH"/>
</dbReference>
<evidence type="ECO:0000259" key="12">
    <source>
        <dbReference type="Pfam" id="PF16757"/>
    </source>
</evidence>
<evidence type="ECO:0000313" key="14">
    <source>
        <dbReference type="Proteomes" id="UP001519460"/>
    </source>
</evidence>
<dbReference type="EC" id="3.2.1.51" evidence="5"/>
<dbReference type="SUPFAM" id="SSF51445">
    <property type="entry name" value="(Trans)glycosidases"/>
    <property type="match status" value="1"/>
</dbReference>
<dbReference type="InterPro" id="IPR057739">
    <property type="entry name" value="Glyco_hydro_29_N"/>
</dbReference>
<comment type="catalytic activity">
    <reaction evidence="1">
        <text>a neolactoside IV(2)-alpha-Fuc-nLc4Cer(d18:1(4E)) + H2O = a neolactoside nLc4Cer(d18:1(4E)) + L-fucose</text>
        <dbReference type="Rhea" id="RHEA:48224"/>
        <dbReference type="ChEBI" id="CHEBI:2181"/>
        <dbReference type="ChEBI" id="CHEBI:15377"/>
        <dbReference type="ChEBI" id="CHEBI:17006"/>
        <dbReference type="ChEBI" id="CHEBI:28691"/>
    </reaction>
    <physiologicalReaction direction="left-to-right" evidence="1">
        <dbReference type="Rhea" id="RHEA:48225"/>
    </physiologicalReaction>
</comment>
<keyword evidence="6 10" id="KW-0732">Signal</keyword>
<dbReference type="Pfam" id="PF16757">
    <property type="entry name" value="Fucosidase_C"/>
    <property type="match status" value="1"/>
</dbReference>
<evidence type="ECO:0000256" key="2">
    <source>
        <dbReference type="ARBA" id="ARBA00000419"/>
    </source>
</evidence>
<dbReference type="PROSITE" id="PS00385">
    <property type="entry name" value="ALPHA_L_FUCOSIDASE"/>
    <property type="match status" value="1"/>
</dbReference>
<accession>A0ABD0KVM4</accession>
<keyword evidence="8" id="KW-0326">Glycosidase</keyword>
<dbReference type="FunFam" id="2.60.40.1180:FF:000013">
    <property type="entry name" value="Alpha-L-fucosidase"/>
    <property type="match status" value="1"/>
</dbReference>
<dbReference type="Proteomes" id="UP001519460">
    <property type="component" value="Unassembled WGS sequence"/>
</dbReference>
<dbReference type="InterPro" id="IPR000933">
    <property type="entry name" value="Glyco_hydro_29"/>
</dbReference>
<keyword evidence="7" id="KW-0378">Hydrolase</keyword>
<dbReference type="Gene3D" id="2.60.40.1180">
    <property type="entry name" value="Golgi alpha-mannosidase II"/>
    <property type="match status" value="1"/>
</dbReference>
<dbReference type="GO" id="GO:0004560">
    <property type="term" value="F:alpha-L-fucosidase activity"/>
    <property type="evidence" value="ECO:0007669"/>
    <property type="project" value="UniProtKB-EC"/>
</dbReference>
<dbReference type="PANTHER" id="PTHR10030">
    <property type="entry name" value="ALPHA-L-FUCOSIDASE"/>
    <property type="match status" value="1"/>
</dbReference>
<feature type="chain" id="PRO_5044810179" description="alpha-L-fucosidase" evidence="10">
    <location>
        <begin position="19"/>
        <end position="377"/>
    </location>
</feature>
<dbReference type="PANTHER" id="PTHR10030:SF37">
    <property type="entry name" value="ALPHA-L-FUCOSIDASE-RELATED"/>
    <property type="match status" value="1"/>
</dbReference>
<sequence>MCALSALSILFVLSLSSATRFQPNWESLDSRPLPSWYDESKIAEFYDPYKWADIFNASGAKYVVLVTKHHEGFTNWPSKYAFNWNAMDVGPNRDLVGDLANAIRKKTDIHFGSKTMPELYELVNNYKPDVVWSDGDWMVDDTYWNSTQFLAWLYNDSPVKDTVVVNDRWGKNCRCKHGGFWNCHDRFVPGQLIKHKWENCMTLDKGSWGFRRDAPLSAIYSMDDFISLLVKTVSFGGNLLVNVGPTSYGEITPIYEERLRQLGQWLGVNGEAIYGTRPWTYQNDTSNPDVWYTSKKQTNGTSVYAILLKWPTGQSLTLGAPSVSSQTRVSLLGYSGAPFKFSGQTTQGVTITIPAIPFTSMPCQWAWVMKLENLANQ</sequence>
<evidence type="ECO:0000256" key="8">
    <source>
        <dbReference type="ARBA" id="ARBA00023295"/>
    </source>
</evidence>
<comment type="caution">
    <text evidence="13">The sequence shown here is derived from an EMBL/GenBank/DDBJ whole genome shotgun (WGS) entry which is preliminary data.</text>
</comment>
<evidence type="ECO:0000256" key="10">
    <source>
        <dbReference type="SAM" id="SignalP"/>
    </source>
</evidence>
<dbReference type="AlphaFoldDB" id="A0ABD0KVM4"/>
<evidence type="ECO:0000256" key="6">
    <source>
        <dbReference type="ARBA" id="ARBA00022729"/>
    </source>
</evidence>
<evidence type="ECO:0000256" key="1">
    <source>
        <dbReference type="ARBA" id="ARBA00000321"/>
    </source>
</evidence>
<evidence type="ECO:0000256" key="9">
    <source>
        <dbReference type="PIRSR" id="PIRSR001092-1"/>
    </source>
</evidence>
<dbReference type="SMART" id="SM00812">
    <property type="entry name" value="Alpha_L_fucos"/>
    <property type="match status" value="1"/>
</dbReference>
<feature type="signal peptide" evidence="10">
    <location>
        <begin position="1"/>
        <end position="18"/>
    </location>
</feature>
<dbReference type="PIRSF" id="PIRSF001092">
    <property type="entry name" value="Alpha-L-fucosidase"/>
    <property type="match status" value="1"/>
</dbReference>
<evidence type="ECO:0000256" key="4">
    <source>
        <dbReference type="ARBA" id="ARBA00007951"/>
    </source>
</evidence>
<dbReference type="EMBL" id="JACVVK020000117">
    <property type="protein sequence ID" value="KAK7491267.1"/>
    <property type="molecule type" value="Genomic_DNA"/>
</dbReference>
<dbReference type="InterPro" id="IPR013780">
    <property type="entry name" value="Glyco_hydro_b"/>
</dbReference>
<dbReference type="InterPro" id="IPR031919">
    <property type="entry name" value="Fucosidase_C"/>
</dbReference>
<dbReference type="InterPro" id="IPR016286">
    <property type="entry name" value="FUC_metazoa-typ"/>
</dbReference>
<evidence type="ECO:0000256" key="7">
    <source>
        <dbReference type="ARBA" id="ARBA00022801"/>
    </source>
</evidence>
<keyword evidence="14" id="KW-1185">Reference proteome</keyword>
<name>A0ABD0KVM4_9CAEN</name>
<evidence type="ECO:0000259" key="11">
    <source>
        <dbReference type="Pfam" id="PF01120"/>
    </source>
</evidence>
<evidence type="ECO:0000313" key="13">
    <source>
        <dbReference type="EMBL" id="KAK7491267.1"/>
    </source>
</evidence>
<dbReference type="Gene3D" id="3.20.20.80">
    <property type="entry name" value="Glycosidases"/>
    <property type="match status" value="2"/>
</dbReference>
<feature type="domain" description="Alpha-L-fucosidase C-terminal" evidence="12">
    <location>
        <begin position="282"/>
        <end position="372"/>
    </location>
</feature>
<proteinExistence type="inferred from homology"/>